<dbReference type="GO" id="GO:1902369">
    <property type="term" value="P:negative regulation of RNA catabolic process"/>
    <property type="evidence" value="ECO:0007669"/>
    <property type="project" value="TreeGrafter"/>
</dbReference>
<dbReference type="Proteomes" id="UP000019202">
    <property type="component" value="Unassembled WGS sequence"/>
</dbReference>
<dbReference type="GO" id="GO:0019899">
    <property type="term" value="F:enzyme binding"/>
    <property type="evidence" value="ECO:0007669"/>
    <property type="project" value="UniProtKB-UniRule"/>
</dbReference>
<keyword evidence="5" id="KW-1185">Reference proteome</keyword>
<dbReference type="HAMAP" id="MF_00471">
    <property type="entry name" value="RraA"/>
    <property type="match status" value="1"/>
</dbReference>
<dbReference type="InterPro" id="IPR005493">
    <property type="entry name" value="RraA/RraA-like"/>
</dbReference>
<comment type="subunit">
    <text evidence="2">Homotrimer. Binds to both RNA-binding sites in the C-terminal region of Rne and to RhlB.</text>
</comment>
<dbReference type="NCBIfam" id="TIGR02998">
    <property type="entry name" value="RraA_entero"/>
    <property type="match status" value="1"/>
</dbReference>
<dbReference type="PANTHER" id="PTHR33254:SF29">
    <property type="entry name" value="REGULATOR OF RIBONUCLEASE ACTIVITY A"/>
    <property type="match status" value="1"/>
</dbReference>
<sequence length="181" mass="19707">MRSLHKPDVNPMKYDTSELCDIYQEDINVVEPLFSNFGGRTSFGGQIITVKCFEDNGLIYDLLEENGHGRILLVDGGGSVRKALVDAELAQLATNNEWEGIVVYGAVRQVDYLAELDIGIQAMAAIPAGSNSEGIGESDIRVNFGGVTFFSGDYLYADNTGIVLSDVPLEIDDDSDEDDEM</sequence>
<reference evidence="4" key="1">
    <citation type="submission" date="2013-11" db="EMBL/GenBank/DDBJ databases">
        <title>Draft genome sequence and annotation of the entomopathogenic bacteria, Xenorhabdus cabanillasi strain JM26 and Xenorhabdus szentirmai strain DSM 16338.</title>
        <authorList>
            <person name="Gualtieri M."/>
            <person name="Ogier J.C."/>
            <person name="Pages S."/>
            <person name="Givaudan A."/>
            <person name="Gaudriault S."/>
        </authorList>
    </citation>
    <scope>NUCLEOTIDE SEQUENCE [LARGE SCALE GENOMIC DNA]</scope>
    <source>
        <strain evidence="4">DSM 16338</strain>
    </source>
</reference>
<keyword evidence="1 2" id="KW-0963">Cytoplasm</keyword>
<dbReference type="NCBIfam" id="TIGR01935">
    <property type="entry name" value="NOT-MenG"/>
    <property type="match status" value="1"/>
</dbReference>
<dbReference type="EMBL" id="CBXF010000099">
    <property type="protein sequence ID" value="CDL84131.1"/>
    <property type="molecule type" value="Genomic_DNA"/>
</dbReference>
<proteinExistence type="inferred from homology"/>
<dbReference type="GO" id="GO:0060698">
    <property type="term" value="F:endoribonuclease inhibitor activity"/>
    <property type="evidence" value="ECO:0007669"/>
    <property type="project" value="UniProtKB-UniRule"/>
</dbReference>
<comment type="caution">
    <text evidence="4">The sequence shown here is derived from an EMBL/GenBank/DDBJ whole genome shotgun (WGS) entry which is preliminary data.</text>
</comment>
<protein>
    <recommendedName>
        <fullName evidence="2">Regulator of ribonuclease activity A</fullName>
    </recommendedName>
</protein>
<dbReference type="GO" id="GO:0005829">
    <property type="term" value="C:cytosol"/>
    <property type="evidence" value="ECO:0007669"/>
    <property type="project" value="TreeGrafter"/>
</dbReference>
<dbReference type="InterPro" id="IPR010203">
    <property type="entry name" value="RraA"/>
</dbReference>
<name>W1J2Q1_9GAMM</name>
<evidence type="ECO:0000256" key="3">
    <source>
        <dbReference type="PIRSR" id="PIRSR605493-1"/>
    </source>
</evidence>
<dbReference type="SUPFAM" id="SSF89562">
    <property type="entry name" value="RraA-like"/>
    <property type="match status" value="1"/>
</dbReference>
<comment type="function">
    <text evidence="2">Globally modulates RNA abundance by binding to RNase E (Rne) and regulating its endonucleolytic activity. Can modulate Rne action in a substrate-dependent manner by altering the composition of the degradosome. Modulates RNA-binding and helicase activities of the degradosome.</text>
</comment>
<evidence type="ECO:0000256" key="2">
    <source>
        <dbReference type="HAMAP-Rule" id="MF_00471"/>
    </source>
</evidence>
<evidence type="ECO:0000256" key="1">
    <source>
        <dbReference type="ARBA" id="ARBA00022490"/>
    </source>
</evidence>
<gene>
    <name evidence="2 4" type="primary">rraA</name>
    <name evidence="4" type="ORF">XSR1_40160</name>
</gene>
<evidence type="ECO:0000313" key="4">
    <source>
        <dbReference type="EMBL" id="CDL84131.1"/>
    </source>
</evidence>
<comment type="subcellular location">
    <subcellularLocation>
        <location evidence="2">Cytoplasm</location>
    </subcellularLocation>
</comment>
<dbReference type="PANTHER" id="PTHR33254">
    <property type="entry name" value="4-HYDROXY-4-METHYL-2-OXOGLUTARATE ALDOLASE 3-RELATED"/>
    <property type="match status" value="1"/>
</dbReference>
<dbReference type="AlphaFoldDB" id="W1J2Q1"/>
<dbReference type="CDD" id="cd16841">
    <property type="entry name" value="RraA_family"/>
    <property type="match status" value="1"/>
</dbReference>
<accession>W1J2Q1</accession>
<dbReference type="NCBIfam" id="NF006875">
    <property type="entry name" value="PRK09372.1"/>
    <property type="match status" value="1"/>
</dbReference>
<evidence type="ECO:0000313" key="5">
    <source>
        <dbReference type="Proteomes" id="UP000019202"/>
    </source>
</evidence>
<dbReference type="Gene3D" id="3.50.30.40">
    <property type="entry name" value="Ribonuclease E inhibitor RraA/RraA-like"/>
    <property type="match status" value="1"/>
</dbReference>
<comment type="similarity">
    <text evidence="2">Belongs to the RraA family.</text>
</comment>
<feature type="binding site" evidence="3">
    <location>
        <position position="108"/>
    </location>
    <ligand>
        <name>substrate</name>
    </ligand>
</feature>
<dbReference type="InterPro" id="IPR036704">
    <property type="entry name" value="RraA/RraA-like_sf"/>
</dbReference>
<organism evidence="4 5">
    <name type="scientific">Xenorhabdus szentirmaii DSM 16338</name>
    <dbReference type="NCBI Taxonomy" id="1427518"/>
    <lineage>
        <taxon>Bacteria</taxon>
        <taxon>Pseudomonadati</taxon>
        <taxon>Pseudomonadota</taxon>
        <taxon>Gammaproteobacteria</taxon>
        <taxon>Enterobacterales</taxon>
        <taxon>Morganellaceae</taxon>
        <taxon>Xenorhabdus</taxon>
    </lineage>
</organism>
<dbReference type="Pfam" id="PF03737">
    <property type="entry name" value="RraA-like"/>
    <property type="match status" value="1"/>
</dbReference>
<dbReference type="STRING" id="1427518.XSR1_40160"/>
<dbReference type="InterPro" id="IPR014339">
    <property type="entry name" value="RraA_gpbac"/>
</dbReference>